<reference evidence="2" key="1">
    <citation type="journal article" date="2014" name="Front. Microbiol.">
        <title>High frequency of phylogenetically diverse reductive dehalogenase-homologous genes in deep subseafloor sedimentary metagenomes.</title>
        <authorList>
            <person name="Kawai M."/>
            <person name="Futagami T."/>
            <person name="Toyoda A."/>
            <person name="Takaki Y."/>
            <person name="Nishi S."/>
            <person name="Hori S."/>
            <person name="Arai W."/>
            <person name="Tsubouchi T."/>
            <person name="Morono Y."/>
            <person name="Uchiyama I."/>
            <person name="Ito T."/>
            <person name="Fujiyama A."/>
            <person name="Inagaki F."/>
            <person name="Takami H."/>
        </authorList>
    </citation>
    <scope>NUCLEOTIDE SEQUENCE</scope>
    <source>
        <strain evidence="2">Expedition CK06-06</strain>
    </source>
</reference>
<keyword evidence="1" id="KW-1133">Transmembrane helix</keyword>
<gene>
    <name evidence="2" type="ORF">S06H3_45950</name>
</gene>
<dbReference type="AlphaFoldDB" id="X1P3M4"/>
<dbReference type="EMBL" id="BARV01028742">
    <property type="protein sequence ID" value="GAI37031.1"/>
    <property type="molecule type" value="Genomic_DNA"/>
</dbReference>
<protein>
    <recommendedName>
        <fullName evidence="3">ABC1 atypical kinase-like domain-containing protein</fullName>
    </recommendedName>
</protein>
<evidence type="ECO:0000313" key="2">
    <source>
        <dbReference type="EMBL" id="GAI37031.1"/>
    </source>
</evidence>
<feature type="transmembrane region" description="Helical" evidence="1">
    <location>
        <begin position="162"/>
        <end position="179"/>
    </location>
</feature>
<sequence length="216" mass="24629">VFLDIGTIRRERIDIESFKKDVSKIVEPLQKAYLKEAKLMKSIEEVFDIALEHNIKPPKDFALFIKTILELEGLGLEYIPNFKFIDNARPFIEKLIKKNINLSIMTKNLMKNLSKYTKLFRELPDQLSSALRKIQRGVVRVNIEDTDIKRLATDIDKSSNRLTYGMIIAAFLITGALLVNVGTPIVYGFSLISLICFALAFIFALILFASIKEEGK</sequence>
<proteinExistence type="predicted"/>
<keyword evidence="1" id="KW-0812">Transmembrane</keyword>
<keyword evidence="1" id="KW-0472">Membrane</keyword>
<name>X1P3M4_9ZZZZ</name>
<feature type="non-terminal residue" evidence="2">
    <location>
        <position position="1"/>
    </location>
</feature>
<organism evidence="2">
    <name type="scientific">marine sediment metagenome</name>
    <dbReference type="NCBI Taxonomy" id="412755"/>
    <lineage>
        <taxon>unclassified sequences</taxon>
        <taxon>metagenomes</taxon>
        <taxon>ecological metagenomes</taxon>
    </lineage>
</organism>
<evidence type="ECO:0008006" key="3">
    <source>
        <dbReference type="Google" id="ProtNLM"/>
    </source>
</evidence>
<evidence type="ECO:0000256" key="1">
    <source>
        <dbReference type="SAM" id="Phobius"/>
    </source>
</evidence>
<accession>X1P3M4</accession>
<comment type="caution">
    <text evidence="2">The sequence shown here is derived from an EMBL/GenBank/DDBJ whole genome shotgun (WGS) entry which is preliminary data.</text>
</comment>
<feature type="transmembrane region" description="Helical" evidence="1">
    <location>
        <begin position="185"/>
        <end position="211"/>
    </location>
</feature>